<organism evidence="2 3">
    <name type="scientific">Weissella coleopterorum</name>
    <dbReference type="NCBI Taxonomy" id="2714949"/>
    <lineage>
        <taxon>Bacteria</taxon>
        <taxon>Bacillati</taxon>
        <taxon>Bacillota</taxon>
        <taxon>Bacilli</taxon>
        <taxon>Lactobacillales</taxon>
        <taxon>Lactobacillaceae</taxon>
        <taxon>Weissella</taxon>
    </lineage>
</organism>
<accession>A0A6G8AZV0</accession>
<keyword evidence="1" id="KW-0812">Transmembrane</keyword>
<feature type="transmembrane region" description="Helical" evidence="1">
    <location>
        <begin position="49"/>
        <end position="70"/>
    </location>
</feature>
<keyword evidence="3" id="KW-1185">Reference proteome</keyword>
<dbReference type="EMBL" id="CP049888">
    <property type="protein sequence ID" value="QIL50492.1"/>
    <property type="molecule type" value="Genomic_DNA"/>
</dbReference>
<keyword evidence="1" id="KW-0472">Membrane</keyword>
<name>A0A6G8AZV0_9LACO</name>
<reference evidence="2 3" key="1">
    <citation type="submission" date="2020-03" db="EMBL/GenBank/DDBJ databases">
        <title>Weissella sp. nov., isolated from Cybister lewisianus.</title>
        <authorList>
            <person name="Hyun D.-W."/>
            <person name="Bae J.-W."/>
        </authorList>
    </citation>
    <scope>NUCLEOTIDE SEQUENCE [LARGE SCALE GENOMIC DNA]</scope>
    <source>
        <strain evidence="2 3">HDW19</strain>
    </source>
</reference>
<gene>
    <name evidence="2" type="ORF">G7084_03665</name>
</gene>
<protein>
    <submittedName>
        <fullName evidence="2">Uncharacterized protein</fullName>
    </submittedName>
</protein>
<proteinExistence type="predicted"/>
<dbReference type="RefSeq" id="WP_166010149.1">
    <property type="nucleotide sequence ID" value="NZ_CP049888.1"/>
</dbReference>
<evidence type="ECO:0000313" key="3">
    <source>
        <dbReference type="Proteomes" id="UP000500741"/>
    </source>
</evidence>
<evidence type="ECO:0000256" key="1">
    <source>
        <dbReference type="SAM" id="Phobius"/>
    </source>
</evidence>
<evidence type="ECO:0000313" key="2">
    <source>
        <dbReference type="EMBL" id="QIL50492.1"/>
    </source>
</evidence>
<sequence>MKKLDFALMMLVITTVVLNMFVNTDRLMLIAYSLVFAWGAWRYKTEGYTAYMVAAFLAFITVIFTAFGMVNI</sequence>
<dbReference type="KEGG" id="wco:G7084_03665"/>
<dbReference type="AlphaFoldDB" id="A0A6G8AZV0"/>
<feature type="transmembrane region" description="Helical" evidence="1">
    <location>
        <begin position="6"/>
        <end position="22"/>
    </location>
</feature>
<dbReference type="Proteomes" id="UP000500741">
    <property type="component" value="Chromosome"/>
</dbReference>
<keyword evidence="1" id="KW-1133">Transmembrane helix</keyword>